<evidence type="ECO:0000256" key="1">
    <source>
        <dbReference type="SAM" id="MobiDB-lite"/>
    </source>
</evidence>
<reference evidence="2" key="1">
    <citation type="submission" date="2017-05" db="UniProtKB">
        <authorList>
            <consortium name="EnsemblMetazoa"/>
        </authorList>
    </citation>
    <scope>IDENTIFICATION</scope>
</reference>
<organism evidence="2">
    <name type="scientific">Amphimedon queenslandica</name>
    <name type="common">Sponge</name>
    <dbReference type="NCBI Taxonomy" id="400682"/>
    <lineage>
        <taxon>Eukaryota</taxon>
        <taxon>Metazoa</taxon>
        <taxon>Porifera</taxon>
        <taxon>Demospongiae</taxon>
        <taxon>Heteroscleromorpha</taxon>
        <taxon>Haplosclerida</taxon>
        <taxon>Niphatidae</taxon>
        <taxon>Amphimedon</taxon>
    </lineage>
</organism>
<proteinExistence type="predicted"/>
<sequence>MEDDLEPVVMENDLELERLNDLDRERPPGGRNPGGRNPGGRNPGGRNPGGRNPGGRNPGGRNGGPGRPSKYVINKYSCSIVCGRIKGATSAITSNNEHGRKM</sequence>
<dbReference type="InParanoid" id="A0A1X7VUL9"/>
<feature type="region of interest" description="Disordered" evidence="1">
    <location>
        <begin position="1"/>
        <end position="71"/>
    </location>
</feature>
<protein>
    <submittedName>
        <fullName evidence="2">Uncharacterized protein</fullName>
    </submittedName>
</protein>
<feature type="compositionally biased region" description="Basic and acidic residues" evidence="1">
    <location>
        <begin position="15"/>
        <end position="28"/>
    </location>
</feature>
<feature type="compositionally biased region" description="Gly residues" evidence="1">
    <location>
        <begin position="31"/>
        <end position="66"/>
    </location>
</feature>
<dbReference type="AlphaFoldDB" id="A0A1X7VUL9"/>
<evidence type="ECO:0000313" key="2">
    <source>
        <dbReference type="EnsemblMetazoa" id="Aqu2.1.43569_001"/>
    </source>
</evidence>
<name>A0A1X7VUL9_AMPQE</name>
<dbReference type="EnsemblMetazoa" id="Aqu2.1.43569_001">
    <property type="protein sequence ID" value="Aqu2.1.43569_001"/>
    <property type="gene ID" value="Aqu2.1.43569"/>
</dbReference>
<accession>A0A1X7VUL9</accession>